<dbReference type="EMBL" id="ANMO01000131">
    <property type="protein sequence ID" value="EMB16158.1"/>
    <property type="molecule type" value="Genomic_DNA"/>
</dbReference>
<dbReference type="CDD" id="cd01803">
    <property type="entry name" value="Ubl_ubiquitin"/>
    <property type="match status" value="1"/>
</dbReference>
<organism evidence="4 5">
    <name type="scientific">Rhodopirellula europaea 6C</name>
    <dbReference type="NCBI Taxonomy" id="1263867"/>
    <lineage>
        <taxon>Bacteria</taxon>
        <taxon>Pseudomonadati</taxon>
        <taxon>Planctomycetota</taxon>
        <taxon>Planctomycetia</taxon>
        <taxon>Pirellulales</taxon>
        <taxon>Pirellulaceae</taxon>
        <taxon>Rhodopirellula</taxon>
    </lineage>
</organism>
<dbReference type="Gene3D" id="2.40.128.130">
    <property type="entry name" value="Autotransporter beta-domain"/>
    <property type="match status" value="1"/>
</dbReference>
<dbReference type="FunFam" id="3.10.20.90:FF:000009">
    <property type="entry name" value="Ubiquitin-60S ribosomal protein"/>
    <property type="match status" value="1"/>
</dbReference>
<dbReference type="InterPro" id="IPR036709">
    <property type="entry name" value="Autotransporte_beta_dom_sf"/>
</dbReference>
<dbReference type="PANTHER" id="PTHR10666">
    <property type="entry name" value="UBIQUITIN"/>
    <property type="match status" value="1"/>
</dbReference>
<comment type="similarity">
    <text evidence="1">Belongs to the ubiquitin family.</text>
</comment>
<dbReference type="AlphaFoldDB" id="M2B313"/>
<dbReference type="GO" id="GO:0019867">
    <property type="term" value="C:outer membrane"/>
    <property type="evidence" value="ECO:0007669"/>
    <property type="project" value="InterPro"/>
</dbReference>
<dbReference type="InterPro" id="IPR005546">
    <property type="entry name" value="Autotransporte_beta"/>
</dbReference>
<proteinExistence type="inferred from homology"/>
<evidence type="ECO:0000259" key="3">
    <source>
        <dbReference type="PROSITE" id="PS50053"/>
    </source>
</evidence>
<dbReference type="PROSITE" id="PS00299">
    <property type="entry name" value="UBIQUITIN_1"/>
    <property type="match status" value="1"/>
</dbReference>
<dbReference type="InterPro" id="IPR050158">
    <property type="entry name" value="Ubiquitin_ubiquitin-like"/>
</dbReference>
<gene>
    <name evidence="4" type="ORF">RE6C_03111</name>
</gene>
<evidence type="ECO:0000256" key="1">
    <source>
        <dbReference type="ARBA" id="ARBA00008430"/>
    </source>
</evidence>
<name>M2B313_9BACT</name>
<dbReference type="InterPro" id="IPR029071">
    <property type="entry name" value="Ubiquitin-like_domsf"/>
</dbReference>
<feature type="non-terminal residue" evidence="4">
    <location>
        <position position="254"/>
    </location>
</feature>
<dbReference type="PRINTS" id="PR00348">
    <property type="entry name" value="UBIQUITIN"/>
</dbReference>
<dbReference type="NCBIfam" id="TIGR01414">
    <property type="entry name" value="autotrans_barl"/>
    <property type="match status" value="1"/>
</dbReference>
<evidence type="ECO:0000256" key="2">
    <source>
        <dbReference type="ARBA" id="ARBA00022499"/>
    </source>
</evidence>
<dbReference type="InterPro" id="IPR006315">
    <property type="entry name" value="OM_autotransptr_brl_dom"/>
</dbReference>
<dbReference type="SMART" id="SM00213">
    <property type="entry name" value="UBQ"/>
    <property type="match status" value="1"/>
</dbReference>
<dbReference type="SUPFAM" id="SSF103515">
    <property type="entry name" value="Autotransporter"/>
    <property type="match status" value="1"/>
</dbReference>
<feature type="domain" description="Ubiquitin-like" evidence="3">
    <location>
        <begin position="1"/>
        <end position="76"/>
    </location>
</feature>
<keyword evidence="5" id="KW-1185">Reference proteome</keyword>
<dbReference type="Pfam" id="PF03797">
    <property type="entry name" value="Autotransporter"/>
    <property type="match status" value="1"/>
</dbReference>
<evidence type="ECO:0000313" key="5">
    <source>
        <dbReference type="Proteomes" id="UP000011529"/>
    </source>
</evidence>
<protein>
    <submittedName>
        <fullName evidence="4">Protein containing Ubiquitin domain protein</fullName>
    </submittedName>
</protein>
<dbReference type="PROSITE" id="PS50053">
    <property type="entry name" value="UBIQUITIN_2"/>
    <property type="match status" value="1"/>
</dbReference>
<evidence type="ECO:0000313" key="4">
    <source>
        <dbReference type="EMBL" id="EMB16158.1"/>
    </source>
</evidence>
<dbReference type="Proteomes" id="UP000011529">
    <property type="component" value="Unassembled WGS sequence"/>
</dbReference>
<keyword evidence="2" id="KW-1017">Isopeptide bond</keyword>
<accession>M2B313</accession>
<sequence length="254" mass="27045">MQIFVRTLTGKTITLDVEAGDSIENVKAKIQDKEGIPPAQQQLIFAGKLLQDGRTLSDYNIQKESMLHLVVNVGGGSAGAAAANGEELAGLHSGISQSLLSLGSFQFQFLRDQINEIANSQSTGFVRQNPSVATASMTRPSSVQLVSYQSAAGLDFAGTDISSSQGECRCRTNRGAWLRGFGMFGRAEAREATTAFDYAGGGTQLGMFRLLDSETIMGSYVAFATQDLSFDNGVSANVDSTQWGGFLHRHNSVG</sequence>
<dbReference type="SUPFAM" id="SSF54236">
    <property type="entry name" value="Ubiquitin-like"/>
    <property type="match status" value="1"/>
</dbReference>
<dbReference type="InterPro" id="IPR019956">
    <property type="entry name" value="Ubiquitin_dom"/>
</dbReference>
<reference evidence="4" key="1">
    <citation type="submission" date="2012-11" db="EMBL/GenBank/DDBJ databases">
        <title>Permanent draft genomes of Rhodopirellula europaea strain SH398 and 6C.</title>
        <authorList>
            <person name="Richter M."/>
            <person name="Richter-Heitmann T."/>
            <person name="Frank C."/>
            <person name="Harder J."/>
            <person name="Glockner F.O."/>
        </authorList>
    </citation>
    <scope>NUCLEOTIDE SEQUENCE</scope>
    <source>
        <strain evidence="4">6C</strain>
    </source>
</reference>
<reference evidence="4" key="2">
    <citation type="journal article" date="2013" name="Mar. Genomics">
        <title>Expression of sulfatases in Rhodopirellula baltica and the diversity of sulfatases in the genus Rhodopirellula.</title>
        <authorList>
            <person name="Wegner C.E."/>
            <person name="Richter-Heitmann T."/>
            <person name="Klindworth A."/>
            <person name="Klockow C."/>
            <person name="Richter M."/>
            <person name="Achstetter T."/>
            <person name="Glockner F.O."/>
            <person name="Harder J."/>
        </authorList>
    </citation>
    <scope>NUCLEOTIDE SEQUENCE [LARGE SCALE GENOMIC DNA]</scope>
    <source>
        <strain evidence="4">6C</strain>
    </source>
</reference>
<dbReference type="InterPro" id="IPR019954">
    <property type="entry name" value="Ubiquitin_CS"/>
</dbReference>
<dbReference type="InterPro" id="IPR000626">
    <property type="entry name" value="Ubiquitin-like_dom"/>
</dbReference>
<comment type="caution">
    <text evidence="4">The sequence shown here is derived from an EMBL/GenBank/DDBJ whole genome shotgun (WGS) entry which is preliminary data.</text>
</comment>
<dbReference type="Pfam" id="PF00240">
    <property type="entry name" value="ubiquitin"/>
    <property type="match status" value="1"/>
</dbReference>
<dbReference type="Gene3D" id="3.10.20.90">
    <property type="entry name" value="Phosphatidylinositol 3-kinase Catalytic Subunit, Chain A, domain 1"/>
    <property type="match status" value="1"/>
</dbReference>